<comment type="similarity">
    <text evidence="1">Belongs to the peptidase C48 family.</text>
</comment>
<dbReference type="InterPro" id="IPR003653">
    <property type="entry name" value="Peptidase_C48_C"/>
</dbReference>
<feature type="compositionally biased region" description="Basic and acidic residues" evidence="6">
    <location>
        <begin position="91"/>
        <end position="101"/>
    </location>
</feature>
<evidence type="ECO:0000256" key="1">
    <source>
        <dbReference type="ARBA" id="ARBA00005234"/>
    </source>
</evidence>
<dbReference type="GO" id="GO:0016926">
    <property type="term" value="P:protein desumoylation"/>
    <property type="evidence" value="ECO:0007669"/>
    <property type="project" value="TreeGrafter"/>
</dbReference>
<dbReference type="VEuPathDB" id="FungiDB:HMPREF1544_08579"/>
<evidence type="ECO:0000259" key="7">
    <source>
        <dbReference type="PROSITE" id="PS50600"/>
    </source>
</evidence>
<evidence type="ECO:0000313" key="8">
    <source>
        <dbReference type="EMBL" id="EPB84636.1"/>
    </source>
</evidence>
<sequence length="587" mass="67692">MRRSEQDQKRRLHRETDTPNVGTSRNSKRSSAKGNPIQVPSNNYTESKVMNKTATKQKIIGKMQTKSQSRRTERTEKPLPTRASSRITPSKKKEEKQKESVIEIDSDTEDKPRKRRLIQHDPEEYPIEYLVPQPRSSFRKKTANSPLNITPSRPFNSLPAGTSIDDMLKLSARGPLKDYFRHELESQRPNNALVKPKAELVKSKQKPEIPVEEPEIDLSPLVLRSRMKTDDGKEKFGDKYVVGSIQFYPEDDVDNEEEKKEENQKAVNNTAAENTTSPATATTPPKLPAKQIVKRPLSPDPIDDYVIEPTGSDEHILSYPFNKKKSITVYERDFERLEDETYLNDTLIDVFPKIWADEYSEASIYTFSSFFFTKLSGPYSSIHYDLVQRWTSSIDIFKKKYIIIPVAQNNHWFILLVANPGYCIQGSKGLEYHDKFPDSNQEPSAKLLKRKTISAGVALNPNKPYIMALDPLGLNKQTTAKCVVQYLKKEAITKLNIEETDFRAPEIVMTPCPGQDNFTDCGVFCLHYMKSLYQYPDVMMDVLYKNQKNDERWDLDETLGNFRAVLKRLLKQKMKDYREIMFSELFN</sequence>
<dbReference type="GO" id="GO:0005634">
    <property type="term" value="C:nucleus"/>
    <property type="evidence" value="ECO:0007669"/>
    <property type="project" value="TreeGrafter"/>
</dbReference>
<dbReference type="AlphaFoldDB" id="S2J3E2"/>
<dbReference type="Proteomes" id="UP000014254">
    <property type="component" value="Unassembled WGS sequence"/>
</dbReference>
<feature type="domain" description="Ubiquitin-like protease family profile" evidence="7">
    <location>
        <begin position="327"/>
        <end position="532"/>
    </location>
</feature>
<keyword evidence="3" id="KW-0645">Protease</keyword>
<feature type="compositionally biased region" description="Basic and acidic residues" evidence="6">
    <location>
        <begin position="70"/>
        <end position="79"/>
    </location>
</feature>
<dbReference type="Pfam" id="PF02902">
    <property type="entry name" value="Peptidase_C48"/>
    <property type="match status" value="1"/>
</dbReference>
<reference evidence="9" key="1">
    <citation type="submission" date="2013-05" db="EMBL/GenBank/DDBJ databases">
        <title>The Genome sequence of Mucor circinelloides f. circinelloides 1006PhL.</title>
        <authorList>
            <consortium name="The Broad Institute Genomics Platform"/>
            <person name="Cuomo C."/>
            <person name="Earl A."/>
            <person name="Findley K."/>
            <person name="Lee S.C."/>
            <person name="Walker B."/>
            <person name="Young S."/>
            <person name="Zeng Q."/>
            <person name="Gargeya S."/>
            <person name="Fitzgerald M."/>
            <person name="Haas B."/>
            <person name="Abouelleil A."/>
            <person name="Allen A.W."/>
            <person name="Alvarado L."/>
            <person name="Arachchi H.M."/>
            <person name="Berlin A.M."/>
            <person name="Chapman S.B."/>
            <person name="Gainer-Dewar J."/>
            <person name="Goldberg J."/>
            <person name="Griggs A."/>
            <person name="Gujja S."/>
            <person name="Hansen M."/>
            <person name="Howarth C."/>
            <person name="Imamovic A."/>
            <person name="Ireland A."/>
            <person name="Larimer J."/>
            <person name="McCowan C."/>
            <person name="Murphy C."/>
            <person name="Pearson M."/>
            <person name="Poon T.W."/>
            <person name="Priest M."/>
            <person name="Roberts A."/>
            <person name="Saif S."/>
            <person name="Shea T."/>
            <person name="Sisk P."/>
            <person name="Sykes S."/>
            <person name="Wortman J."/>
            <person name="Nusbaum C."/>
            <person name="Birren B."/>
        </authorList>
    </citation>
    <scope>NUCLEOTIDE SEQUENCE [LARGE SCALE GENOMIC DNA]</scope>
    <source>
        <strain evidence="9">1006PhL</strain>
    </source>
</reference>
<feature type="region of interest" description="Disordered" evidence="6">
    <location>
        <begin position="1"/>
        <end position="160"/>
    </location>
</feature>
<dbReference type="GO" id="GO:0006508">
    <property type="term" value="P:proteolysis"/>
    <property type="evidence" value="ECO:0007669"/>
    <property type="project" value="UniProtKB-KW"/>
</dbReference>
<keyword evidence="9" id="KW-1185">Reference proteome</keyword>
<accession>S2J3E2</accession>
<feature type="compositionally biased region" description="Polar residues" evidence="6">
    <location>
        <begin position="143"/>
        <end position="155"/>
    </location>
</feature>
<dbReference type="GO" id="GO:0070139">
    <property type="term" value="F:SUMO-specific endopeptidase activity"/>
    <property type="evidence" value="ECO:0007669"/>
    <property type="project" value="TreeGrafter"/>
</dbReference>
<dbReference type="InterPro" id="IPR051947">
    <property type="entry name" value="Sentrin-specific_protease"/>
</dbReference>
<gene>
    <name evidence="8" type="ORF">HMPREF1544_08579</name>
</gene>
<feature type="region of interest" description="Disordered" evidence="6">
    <location>
        <begin position="250"/>
        <end position="286"/>
    </location>
</feature>
<name>S2J3E2_MUCC1</name>
<dbReference type="SUPFAM" id="SSF54001">
    <property type="entry name" value="Cysteine proteinases"/>
    <property type="match status" value="1"/>
</dbReference>
<keyword evidence="2" id="KW-0597">Phosphoprotein</keyword>
<evidence type="ECO:0000313" key="9">
    <source>
        <dbReference type="Proteomes" id="UP000014254"/>
    </source>
</evidence>
<dbReference type="InterPro" id="IPR038765">
    <property type="entry name" value="Papain-like_cys_pep_sf"/>
</dbReference>
<dbReference type="EMBL" id="KE124033">
    <property type="protein sequence ID" value="EPB84636.1"/>
    <property type="molecule type" value="Genomic_DNA"/>
</dbReference>
<evidence type="ECO:0000256" key="6">
    <source>
        <dbReference type="SAM" id="MobiDB-lite"/>
    </source>
</evidence>
<keyword evidence="4" id="KW-0833">Ubl conjugation pathway</keyword>
<dbReference type="STRING" id="1220926.S2J3E2"/>
<organism evidence="8 9">
    <name type="scientific">Mucor circinelloides f. circinelloides (strain 1006PhL)</name>
    <name type="common">Mucormycosis agent</name>
    <name type="synonym">Calyptromyces circinelloides</name>
    <dbReference type="NCBI Taxonomy" id="1220926"/>
    <lineage>
        <taxon>Eukaryota</taxon>
        <taxon>Fungi</taxon>
        <taxon>Fungi incertae sedis</taxon>
        <taxon>Mucoromycota</taxon>
        <taxon>Mucoromycotina</taxon>
        <taxon>Mucoromycetes</taxon>
        <taxon>Mucorales</taxon>
        <taxon>Mucorineae</taxon>
        <taxon>Mucoraceae</taxon>
        <taxon>Mucor</taxon>
    </lineage>
</organism>
<dbReference type="PROSITE" id="PS50600">
    <property type="entry name" value="ULP_PROTEASE"/>
    <property type="match status" value="1"/>
</dbReference>
<evidence type="ECO:0000256" key="4">
    <source>
        <dbReference type="ARBA" id="ARBA00022786"/>
    </source>
</evidence>
<feature type="compositionally biased region" description="Polar residues" evidence="6">
    <location>
        <begin position="38"/>
        <end position="56"/>
    </location>
</feature>
<dbReference type="OrthoDB" id="442460at2759"/>
<feature type="compositionally biased region" description="Basic and acidic residues" evidence="6">
    <location>
        <begin position="1"/>
        <end position="17"/>
    </location>
</feature>
<evidence type="ECO:0000256" key="5">
    <source>
        <dbReference type="ARBA" id="ARBA00022801"/>
    </source>
</evidence>
<protein>
    <recommendedName>
        <fullName evidence="7">Ubiquitin-like protease family profile domain-containing protein</fullName>
    </recommendedName>
</protein>
<dbReference type="GO" id="GO:0005737">
    <property type="term" value="C:cytoplasm"/>
    <property type="evidence" value="ECO:0007669"/>
    <property type="project" value="TreeGrafter"/>
</dbReference>
<dbReference type="eggNOG" id="KOG0779">
    <property type="taxonomic scope" value="Eukaryota"/>
</dbReference>
<keyword evidence="5" id="KW-0378">Hydrolase</keyword>
<evidence type="ECO:0000256" key="3">
    <source>
        <dbReference type="ARBA" id="ARBA00022670"/>
    </source>
</evidence>
<dbReference type="InParanoid" id="S2J3E2"/>
<dbReference type="PANTHER" id="PTHR46896:SF3">
    <property type="entry name" value="FI06413P-RELATED"/>
    <property type="match status" value="1"/>
</dbReference>
<proteinExistence type="inferred from homology"/>
<feature type="compositionally biased region" description="Low complexity" evidence="6">
    <location>
        <begin position="265"/>
        <end position="284"/>
    </location>
</feature>
<evidence type="ECO:0000256" key="2">
    <source>
        <dbReference type="ARBA" id="ARBA00022553"/>
    </source>
</evidence>
<dbReference type="Gene3D" id="3.40.395.10">
    <property type="entry name" value="Adenoviral Proteinase, Chain A"/>
    <property type="match status" value="1"/>
</dbReference>
<dbReference type="OMA" id="QKNDERW"/>
<dbReference type="PANTHER" id="PTHR46896">
    <property type="entry name" value="SENTRIN-SPECIFIC PROTEASE"/>
    <property type="match status" value="1"/>
</dbReference>